<dbReference type="SMART" id="SM00347">
    <property type="entry name" value="HTH_MARR"/>
    <property type="match status" value="1"/>
</dbReference>
<dbReference type="RefSeq" id="WP_188478743.1">
    <property type="nucleotide sequence ID" value="NZ_BMFJ01000002.1"/>
</dbReference>
<dbReference type="GO" id="GO:0003700">
    <property type="term" value="F:DNA-binding transcription factor activity"/>
    <property type="evidence" value="ECO:0007669"/>
    <property type="project" value="InterPro"/>
</dbReference>
<dbReference type="GO" id="GO:0006950">
    <property type="term" value="P:response to stress"/>
    <property type="evidence" value="ECO:0007669"/>
    <property type="project" value="TreeGrafter"/>
</dbReference>
<dbReference type="EMBL" id="BMFJ01000002">
    <property type="protein sequence ID" value="GGE41324.1"/>
    <property type="molecule type" value="Genomic_DNA"/>
</dbReference>
<feature type="domain" description="HTH marR-type" evidence="1">
    <location>
        <begin position="1"/>
        <end position="134"/>
    </location>
</feature>
<dbReference type="Proteomes" id="UP000612855">
    <property type="component" value="Unassembled WGS sequence"/>
</dbReference>
<dbReference type="InterPro" id="IPR036390">
    <property type="entry name" value="WH_DNA-bd_sf"/>
</dbReference>
<dbReference type="InterPro" id="IPR036388">
    <property type="entry name" value="WH-like_DNA-bd_sf"/>
</dbReference>
<reference evidence="3" key="1">
    <citation type="journal article" date="2019" name="Int. J. Syst. Evol. Microbiol.">
        <title>The Global Catalogue of Microorganisms (GCM) 10K type strain sequencing project: providing services to taxonomists for standard genome sequencing and annotation.</title>
        <authorList>
            <consortium name="The Broad Institute Genomics Platform"/>
            <consortium name="The Broad Institute Genome Sequencing Center for Infectious Disease"/>
            <person name="Wu L."/>
            <person name="Ma J."/>
        </authorList>
    </citation>
    <scope>NUCLEOTIDE SEQUENCE [LARGE SCALE GENOMIC DNA]</scope>
    <source>
        <strain evidence="3">CGMCC 1.12664</strain>
    </source>
</reference>
<dbReference type="SUPFAM" id="SSF46785">
    <property type="entry name" value="Winged helix' DNA-binding domain"/>
    <property type="match status" value="1"/>
</dbReference>
<dbReference type="PANTHER" id="PTHR33164">
    <property type="entry name" value="TRANSCRIPTIONAL REGULATOR, MARR FAMILY"/>
    <property type="match status" value="1"/>
</dbReference>
<dbReference type="InterPro" id="IPR000835">
    <property type="entry name" value="HTH_MarR-typ"/>
</dbReference>
<dbReference type="PANTHER" id="PTHR33164:SF43">
    <property type="entry name" value="HTH-TYPE TRANSCRIPTIONAL REPRESSOR YETL"/>
    <property type="match status" value="1"/>
</dbReference>
<dbReference type="Gene3D" id="1.10.10.10">
    <property type="entry name" value="Winged helix-like DNA-binding domain superfamily/Winged helix DNA-binding domain"/>
    <property type="match status" value="1"/>
</dbReference>
<keyword evidence="3" id="KW-1185">Reference proteome</keyword>
<name>A0A917ACE9_9RHOB</name>
<comment type="caution">
    <text evidence="2">The sequence shown here is derived from an EMBL/GenBank/DDBJ whole genome shotgun (WGS) entry which is preliminary data.</text>
</comment>
<evidence type="ECO:0000313" key="3">
    <source>
        <dbReference type="Proteomes" id="UP000612855"/>
    </source>
</evidence>
<organism evidence="2 3">
    <name type="scientific">Primorskyibacter flagellatus</name>
    <dbReference type="NCBI Taxonomy" id="1387277"/>
    <lineage>
        <taxon>Bacteria</taxon>
        <taxon>Pseudomonadati</taxon>
        <taxon>Pseudomonadota</taxon>
        <taxon>Alphaproteobacteria</taxon>
        <taxon>Rhodobacterales</taxon>
        <taxon>Roseobacteraceae</taxon>
        <taxon>Primorskyibacter</taxon>
    </lineage>
</organism>
<sequence>MMRDVAMLMHETAGLMRRRFEQEARPSGLTLLQWRALSLLEKSGPLRQVAVGEALEASAMAISDLAERLQAAGYVSREPDPRDNRAKTLSLTADGARKVTEMHDAATGIFTEIFDGVTEAEADALRSALTRIKTNLGGPDEPPARGSRR</sequence>
<dbReference type="InterPro" id="IPR039422">
    <property type="entry name" value="MarR/SlyA-like"/>
</dbReference>
<accession>A0A917ACE9</accession>
<dbReference type="Pfam" id="PF12802">
    <property type="entry name" value="MarR_2"/>
    <property type="match status" value="1"/>
</dbReference>
<evidence type="ECO:0000259" key="1">
    <source>
        <dbReference type="PROSITE" id="PS50995"/>
    </source>
</evidence>
<proteinExistence type="predicted"/>
<evidence type="ECO:0000313" key="2">
    <source>
        <dbReference type="EMBL" id="GGE41324.1"/>
    </source>
</evidence>
<dbReference type="AlphaFoldDB" id="A0A917ACE9"/>
<dbReference type="PRINTS" id="PR00598">
    <property type="entry name" value="HTHMARR"/>
</dbReference>
<gene>
    <name evidence="2" type="ORF">GCM10011360_30990</name>
</gene>
<protein>
    <submittedName>
        <fullName evidence="2">MarR family transcriptional regulator</fullName>
    </submittedName>
</protein>
<dbReference type="PROSITE" id="PS50995">
    <property type="entry name" value="HTH_MARR_2"/>
    <property type="match status" value="1"/>
</dbReference>